<feature type="compositionally biased region" description="Low complexity" evidence="5">
    <location>
        <begin position="237"/>
        <end position="251"/>
    </location>
</feature>
<name>A0AAC9FRD6_9RALS</name>
<evidence type="ECO:0000256" key="3">
    <source>
        <dbReference type="ARBA" id="ARBA00022829"/>
    </source>
</evidence>
<evidence type="ECO:0000313" key="7">
    <source>
        <dbReference type="Proteomes" id="UP000077927"/>
    </source>
</evidence>
<evidence type="ECO:0000256" key="2">
    <source>
        <dbReference type="ARBA" id="ARBA00022618"/>
    </source>
</evidence>
<dbReference type="Proteomes" id="UP000077927">
    <property type="component" value="Chromosome 1"/>
</dbReference>
<evidence type="ECO:0000313" key="6">
    <source>
        <dbReference type="EMBL" id="ANH73829.1"/>
    </source>
</evidence>
<dbReference type="Gene3D" id="1.10.10.10">
    <property type="entry name" value="Winged helix-like DNA-binding domain superfamily/Winged helix DNA-binding domain"/>
    <property type="match status" value="2"/>
</dbReference>
<accession>A0AAC9FRD6</accession>
<dbReference type="RefSeq" id="WP_049286223.1">
    <property type="nucleotide sequence ID" value="NZ_CP012605.1"/>
</dbReference>
<reference evidence="6 7" key="1">
    <citation type="submission" date="2015-09" db="EMBL/GenBank/DDBJ databases">
        <authorList>
            <person name="Xu Y."/>
            <person name="Nagy A."/>
            <person name="Liu N.T."/>
            <person name="Nou X."/>
        </authorList>
    </citation>
    <scope>NUCLEOTIDE SEQUENCE [LARGE SCALE GENOMIC DNA]</scope>
    <source>
        <strain evidence="6 7">FC1138</strain>
    </source>
</reference>
<dbReference type="GO" id="GO:0051301">
    <property type="term" value="P:cell division"/>
    <property type="evidence" value="ECO:0007669"/>
    <property type="project" value="UniProtKB-KW"/>
</dbReference>
<protein>
    <submittedName>
        <fullName evidence="6">Segregation and condensation protein B</fullName>
    </submittedName>
</protein>
<evidence type="ECO:0000256" key="5">
    <source>
        <dbReference type="SAM" id="MobiDB-lite"/>
    </source>
</evidence>
<evidence type="ECO:0000256" key="1">
    <source>
        <dbReference type="ARBA" id="ARBA00022490"/>
    </source>
</evidence>
<dbReference type="PANTHER" id="PTHR34298:SF2">
    <property type="entry name" value="SEGREGATION AND CONDENSATION PROTEIN B"/>
    <property type="match status" value="1"/>
</dbReference>
<keyword evidence="2" id="KW-0132">Cell division</keyword>
<dbReference type="KEGG" id="rin:ACS15_2086"/>
<keyword evidence="3" id="KW-0159">Chromosome partition</keyword>
<dbReference type="InterPro" id="IPR036388">
    <property type="entry name" value="WH-like_DNA-bd_sf"/>
</dbReference>
<dbReference type="GO" id="GO:0051304">
    <property type="term" value="P:chromosome separation"/>
    <property type="evidence" value="ECO:0007669"/>
    <property type="project" value="InterPro"/>
</dbReference>
<dbReference type="PANTHER" id="PTHR34298">
    <property type="entry name" value="SEGREGATION AND CONDENSATION PROTEIN B"/>
    <property type="match status" value="1"/>
</dbReference>
<gene>
    <name evidence="6" type="primary">scpB</name>
    <name evidence="6" type="ORF">ACS15_2086</name>
</gene>
<dbReference type="EMBL" id="CP012605">
    <property type="protein sequence ID" value="ANH73829.1"/>
    <property type="molecule type" value="Genomic_DNA"/>
</dbReference>
<keyword evidence="4" id="KW-0131">Cell cycle</keyword>
<dbReference type="NCBIfam" id="TIGR00281">
    <property type="entry name" value="SMC-Scp complex subunit ScpB"/>
    <property type="match status" value="1"/>
</dbReference>
<sequence length="280" mass="30513">MNTQEAKIVLETALICAQDPLRVNDLRKLFDEDVSADTIRVLLEELRQDWLNRGVELVALASGWRLQSRPEMRVYLDRLHPEKPPKYSRAVMETLAIISYRQPVTRGDIEDIRGVTVNTQVIKQIEDRGWIEVIGHRDVPGRPALYATTKQFLDDLGLRSLDELPPLEDARAQAQASLLEQGAIEFEGGAIAVQELTALVNDAPEGEGARAPSADATEPLVAEAAKADVPVVQAEVESAAEVEVSGSSAPEAETETVEAESEDPNKTVAEPSAASTNENS</sequence>
<evidence type="ECO:0000256" key="4">
    <source>
        <dbReference type="ARBA" id="ARBA00023306"/>
    </source>
</evidence>
<dbReference type="InterPro" id="IPR036390">
    <property type="entry name" value="WH_DNA-bd_sf"/>
</dbReference>
<dbReference type="Pfam" id="PF04079">
    <property type="entry name" value="SMC_ScpB"/>
    <property type="match status" value="1"/>
</dbReference>
<dbReference type="AlphaFoldDB" id="A0AAC9FRD6"/>
<dbReference type="InterPro" id="IPR005234">
    <property type="entry name" value="ScpB_csome_segregation"/>
</dbReference>
<organism evidence="6 7">
    <name type="scientific">Ralstonia insidiosa</name>
    <dbReference type="NCBI Taxonomy" id="190721"/>
    <lineage>
        <taxon>Bacteria</taxon>
        <taxon>Pseudomonadati</taxon>
        <taxon>Pseudomonadota</taxon>
        <taxon>Betaproteobacteria</taxon>
        <taxon>Burkholderiales</taxon>
        <taxon>Burkholderiaceae</taxon>
        <taxon>Ralstonia</taxon>
    </lineage>
</organism>
<feature type="region of interest" description="Disordered" evidence="5">
    <location>
        <begin position="237"/>
        <end position="280"/>
    </location>
</feature>
<feature type="compositionally biased region" description="Acidic residues" evidence="5">
    <location>
        <begin position="252"/>
        <end position="262"/>
    </location>
</feature>
<keyword evidence="1" id="KW-0963">Cytoplasm</keyword>
<proteinExistence type="predicted"/>
<dbReference type="SUPFAM" id="SSF46785">
    <property type="entry name" value="Winged helix' DNA-binding domain"/>
    <property type="match status" value="2"/>
</dbReference>